<dbReference type="Proteomes" id="UP001419268">
    <property type="component" value="Unassembled WGS sequence"/>
</dbReference>
<feature type="chain" id="PRO_5042902541" evidence="1">
    <location>
        <begin position="29"/>
        <end position="74"/>
    </location>
</feature>
<keyword evidence="1" id="KW-0732">Signal</keyword>
<dbReference type="EMBL" id="JBBNAG010000011">
    <property type="protein sequence ID" value="KAK9093889.1"/>
    <property type="molecule type" value="Genomic_DNA"/>
</dbReference>
<accession>A0AAP0EIJ5</accession>
<name>A0AAP0EIJ5_9MAGN</name>
<evidence type="ECO:0000256" key="1">
    <source>
        <dbReference type="SAM" id="SignalP"/>
    </source>
</evidence>
<reference evidence="2 3" key="1">
    <citation type="submission" date="2024-01" db="EMBL/GenBank/DDBJ databases">
        <title>Genome assemblies of Stephania.</title>
        <authorList>
            <person name="Yang L."/>
        </authorList>
    </citation>
    <scope>NUCLEOTIDE SEQUENCE [LARGE SCALE GENOMIC DNA]</scope>
    <source>
        <strain evidence="2">JXDWG</strain>
        <tissue evidence="2">Leaf</tissue>
    </source>
</reference>
<proteinExistence type="predicted"/>
<sequence>MEKTMFSCITTFLVFSLVLSTMPQGIISKEICIVSGKSCKVVADCPNCSDQGFPNYTASCLESNHMCGCCGEQN</sequence>
<feature type="signal peptide" evidence="1">
    <location>
        <begin position="1"/>
        <end position="28"/>
    </location>
</feature>
<evidence type="ECO:0000313" key="2">
    <source>
        <dbReference type="EMBL" id="KAK9093889.1"/>
    </source>
</evidence>
<organism evidence="2 3">
    <name type="scientific">Stephania cephalantha</name>
    <dbReference type="NCBI Taxonomy" id="152367"/>
    <lineage>
        <taxon>Eukaryota</taxon>
        <taxon>Viridiplantae</taxon>
        <taxon>Streptophyta</taxon>
        <taxon>Embryophyta</taxon>
        <taxon>Tracheophyta</taxon>
        <taxon>Spermatophyta</taxon>
        <taxon>Magnoliopsida</taxon>
        <taxon>Ranunculales</taxon>
        <taxon>Menispermaceae</taxon>
        <taxon>Menispermoideae</taxon>
        <taxon>Cissampelideae</taxon>
        <taxon>Stephania</taxon>
    </lineage>
</organism>
<gene>
    <name evidence="2" type="ORF">Scep_025358</name>
</gene>
<comment type="caution">
    <text evidence="2">The sequence shown here is derived from an EMBL/GenBank/DDBJ whole genome shotgun (WGS) entry which is preliminary data.</text>
</comment>
<keyword evidence="3" id="KW-1185">Reference proteome</keyword>
<protein>
    <submittedName>
        <fullName evidence="2">Uncharacterized protein</fullName>
    </submittedName>
</protein>
<evidence type="ECO:0000313" key="3">
    <source>
        <dbReference type="Proteomes" id="UP001419268"/>
    </source>
</evidence>
<dbReference type="AlphaFoldDB" id="A0AAP0EIJ5"/>